<feature type="region of interest" description="Disordered" evidence="1">
    <location>
        <begin position="1"/>
        <end position="33"/>
    </location>
</feature>
<name>A0A977PRZ0_9CAUD</name>
<organism evidence="2 3">
    <name type="scientific">Arthrobacter phage Shambre1</name>
    <dbReference type="NCBI Taxonomy" id="2927284"/>
    <lineage>
        <taxon>Viruses</taxon>
        <taxon>Duplodnaviria</taxon>
        <taxon>Heunggongvirae</taxon>
        <taxon>Uroviricota</taxon>
        <taxon>Caudoviricetes</taxon>
        <taxon>Bismarckvirus</taxon>
        <taxon>Bismarckvirus shambre1</taxon>
    </lineage>
</organism>
<dbReference type="RefSeq" id="YP_010755345.1">
    <property type="nucleotide sequence ID" value="NC_073469.1"/>
</dbReference>
<evidence type="ECO:0000256" key="1">
    <source>
        <dbReference type="SAM" id="MobiDB-lite"/>
    </source>
</evidence>
<accession>A0A977PRZ0</accession>
<gene>
    <name evidence="2" type="primary">2</name>
    <name evidence="2" type="ORF">SEA_SHAMBRE1_2</name>
</gene>
<dbReference type="GeneID" id="80019998"/>
<dbReference type="Pfam" id="PF05119">
    <property type="entry name" value="Terminase_4"/>
    <property type="match status" value="1"/>
</dbReference>
<keyword evidence="3" id="KW-1185">Reference proteome</keyword>
<reference evidence="2" key="1">
    <citation type="submission" date="2022-08" db="EMBL/GenBank/DDBJ databases">
        <authorList>
            <person name="Dojs M.A."/>
            <person name="Fleischacker C.L."/>
            <person name="Jackson S.M."/>
            <person name="Feiring S.B."/>
            <person name="Webb R.J."/>
            <person name="Schaefbauer A.B."/>
            <person name="Vigness C.A."/>
            <person name="Boyle B.L."/>
            <person name="Frank J.R."/>
            <person name="Fleischacker T.C."/>
            <person name="Ackerman S.B."/>
            <person name="Balish M.F."/>
            <person name="Garlena R.A."/>
            <person name="Russell D.A."/>
            <person name="Jacobs-Sera D."/>
            <person name="Hatfull G.F."/>
        </authorList>
    </citation>
    <scope>NUCLEOTIDE SEQUENCE</scope>
</reference>
<dbReference type="InterPro" id="IPR006448">
    <property type="entry name" value="Phage_term_ssu_P27"/>
</dbReference>
<evidence type="ECO:0000313" key="2">
    <source>
        <dbReference type="EMBL" id="UXE04739.1"/>
    </source>
</evidence>
<dbReference type="EMBL" id="OP297545">
    <property type="protein sequence ID" value="UXE04739.1"/>
    <property type="molecule type" value="Genomic_DNA"/>
</dbReference>
<evidence type="ECO:0000313" key="3">
    <source>
        <dbReference type="Proteomes" id="UP001063033"/>
    </source>
</evidence>
<dbReference type="Proteomes" id="UP001063033">
    <property type="component" value="Segment"/>
</dbReference>
<dbReference type="KEGG" id="vg:80019998"/>
<sequence length="156" mass="16577">MAAANAGRKARHPNLKLLNGRTATTDSGGREVKPAPNLVRGTPVKPATLSADAEWLWDQVIEQLETTGLLKPLDAAGLEVACETFARWRDAVRWRAEHGLIGRNSQGAVAAPFIGIEERASKDFRAWCAEFGFTPASEKNLAEGGAGGADGPNPFA</sequence>
<proteinExistence type="predicted"/>
<dbReference type="NCBIfam" id="TIGR01558">
    <property type="entry name" value="sm_term_P27"/>
    <property type="match status" value="1"/>
</dbReference>
<protein>
    <submittedName>
        <fullName evidence="2">Terminase small subunit</fullName>
    </submittedName>
</protein>